<evidence type="ECO:0000313" key="1">
    <source>
        <dbReference type="EMBL" id="WUT48820.1"/>
    </source>
</evidence>
<proteinExistence type="predicted"/>
<dbReference type="RefSeq" id="WP_329272342.1">
    <property type="nucleotide sequence ID" value="NZ_CP108992.1"/>
</dbReference>
<sequence>MVRRNLFTEAERRYGKASWLFGAAFIPEGAAPSPSPTRCG</sequence>
<organism evidence="1 2">
    <name type="scientific">Streptomyces pseudovenezuelae</name>
    <dbReference type="NCBI Taxonomy" id="67350"/>
    <lineage>
        <taxon>Bacteria</taxon>
        <taxon>Bacillati</taxon>
        <taxon>Actinomycetota</taxon>
        <taxon>Actinomycetes</taxon>
        <taxon>Kitasatosporales</taxon>
        <taxon>Streptomycetaceae</taxon>
        <taxon>Streptomyces</taxon>
        <taxon>Streptomyces aurantiacus group</taxon>
    </lineage>
</organism>
<protein>
    <recommendedName>
        <fullName evidence="3">Transposase</fullName>
    </recommendedName>
</protein>
<keyword evidence="2" id="KW-1185">Reference proteome</keyword>
<evidence type="ECO:0000313" key="2">
    <source>
        <dbReference type="Proteomes" id="UP001432168"/>
    </source>
</evidence>
<dbReference type="EMBL" id="CP109011">
    <property type="protein sequence ID" value="WUT48820.1"/>
    <property type="molecule type" value="Genomic_DNA"/>
</dbReference>
<evidence type="ECO:0008006" key="3">
    <source>
        <dbReference type="Google" id="ProtNLM"/>
    </source>
</evidence>
<accession>A0ABZ1X9I0</accession>
<name>A0ABZ1X9I0_9ACTN</name>
<reference evidence="1" key="1">
    <citation type="submission" date="2022-10" db="EMBL/GenBank/DDBJ databases">
        <title>The complete genomes of actinobacterial strains from the NBC collection.</title>
        <authorList>
            <person name="Joergensen T.S."/>
            <person name="Alvarez Arevalo M."/>
            <person name="Sterndorff E.B."/>
            <person name="Faurdal D."/>
            <person name="Vuksanovic O."/>
            <person name="Mourched A.-S."/>
            <person name="Charusanti P."/>
            <person name="Shaw S."/>
            <person name="Blin K."/>
            <person name="Weber T."/>
        </authorList>
    </citation>
    <scope>NUCLEOTIDE SEQUENCE</scope>
    <source>
        <strain evidence="1">NBC_00686</strain>
    </source>
</reference>
<gene>
    <name evidence="1" type="ORF">OG929_43990</name>
</gene>
<dbReference type="Proteomes" id="UP001432168">
    <property type="component" value="Chromosome"/>
</dbReference>